<dbReference type="Pfam" id="PF13041">
    <property type="entry name" value="PPR_2"/>
    <property type="match status" value="1"/>
</dbReference>
<accession>A0A9D5C180</accession>
<dbReference type="GO" id="GO:0009451">
    <property type="term" value="P:RNA modification"/>
    <property type="evidence" value="ECO:0007669"/>
    <property type="project" value="InterPro"/>
</dbReference>
<feature type="repeat" description="PPR" evidence="2">
    <location>
        <begin position="477"/>
        <end position="507"/>
    </location>
</feature>
<dbReference type="InterPro" id="IPR046960">
    <property type="entry name" value="PPR_At4g14850-like_plant"/>
</dbReference>
<gene>
    <name evidence="5" type="ORF">J5N97_025793</name>
</gene>
<evidence type="ECO:0000313" key="6">
    <source>
        <dbReference type="Proteomes" id="UP001085076"/>
    </source>
</evidence>
<evidence type="ECO:0000259" key="4">
    <source>
        <dbReference type="SMART" id="SM01233"/>
    </source>
</evidence>
<feature type="repeat" description="PPR" evidence="2">
    <location>
        <begin position="274"/>
        <end position="304"/>
    </location>
</feature>
<dbReference type="NCBIfam" id="TIGR00756">
    <property type="entry name" value="PPR"/>
    <property type="match status" value="3"/>
</dbReference>
<dbReference type="InterPro" id="IPR006861">
    <property type="entry name" value="HABP4_PAIRBP1-bd"/>
</dbReference>
<dbReference type="Pfam" id="PF20431">
    <property type="entry name" value="E_motif"/>
    <property type="match status" value="1"/>
</dbReference>
<feature type="compositionally biased region" description="Gly residues" evidence="3">
    <location>
        <begin position="651"/>
        <end position="661"/>
    </location>
</feature>
<keyword evidence="1" id="KW-0677">Repeat</keyword>
<name>A0A9D5C180_9LILI</name>
<feature type="domain" description="Hyaluronan/mRNA-binding protein" evidence="4">
    <location>
        <begin position="668"/>
        <end position="764"/>
    </location>
</feature>
<feature type="repeat" description="PPR" evidence="2">
    <location>
        <begin position="513"/>
        <end position="547"/>
    </location>
</feature>
<dbReference type="PANTHER" id="PTHR24015:SF2014">
    <property type="entry name" value="PENTATRICOPEPTIDE REPEAT-CONTAINING PROTEIN"/>
    <property type="match status" value="1"/>
</dbReference>
<reference evidence="5" key="1">
    <citation type="submission" date="2021-03" db="EMBL/GenBank/DDBJ databases">
        <authorList>
            <person name="Li Z."/>
            <person name="Yang C."/>
        </authorList>
    </citation>
    <scope>NUCLEOTIDE SEQUENCE</scope>
    <source>
        <strain evidence="5">Dzin_1.0</strain>
        <tissue evidence="5">Leaf</tissue>
    </source>
</reference>
<proteinExistence type="predicted"/>
<dbReference type="AlphaFoldDB" id="A0A9D5C180"/>
<evidence type="ECO:0000256" key="3">
    <source>
        <dbReference type="SAM" id="MobiDB-lite"/>
    </source>
</evidence>
<dbReference type="Gene3D" id="6.10.140.1040">
    <property type="match status" value="1"/>
</dbReference>
<feature type="compositionally biased region" description="Basic and acidic residues" evidence="3">
    <location>
        <begin position="632"/>
        <end position="646"/>
    </location>
</feature>
<organism evidence="5 6">
    <name type="scientific">Dioscorea zingiberensis</name>
    <dbReference type="NCBI Taxonomy" id="325984"/>
    <lineage>
        <taxon>Eukaryota</taxon>
        <taxon>Viridiplantae</taxon>
        <taxon>Streptophyta</taxon>
        <taxon>Embryophyta</taxon>
        <taxon>Tracheophyta</taxon>
        <taxon>Spermatophyta</taxon>
        <taxon>Magnoliopsida</taxon>
        <taxon>Liliopsida</taxon>
        <taxon>Dioscoreales</taxon>
        <taxon>Dioscoreaceae</taxon>
        <taxon>Dioscorea</taxon>
    </lineage>
</organism>
<evidence type="ECO:0000256" key="1">
    <source>
        <dbReference type="ARBA" id="ARBA00022737"/>
    </source>
</evidence>
<dbReference type="PROSITE" id="PS51375">
    <property type="entry name" value="PPR"/>
    <property type="match status" value="5"/>
</dbReference>
<evidence type="ECO:0000313" key="5">
    <source>
        <dbReference type="EMBL" id="KAJ0964655.1"/>
    </source>
</evidence>
<dbReference type="FunFam" id="1.25.40.10:FF:000073">
    <property type="entry name" value="Pentatricopeptide repeat-containing protein chloroplastic"/>
    <property type="match status" value="1"/>
</dbReference>
<feature type="compositionally biased region" description="Basic and acidic residues" evidence="3">
    <location>
        <begin position="720"/>
        <end position="749"/>
    </location>
</feature>
<dbReference type="OrthoDB" id="185373at2759"/>
<feature type="region of interest" description="Disordered" evidence="3">
    <location>
        <begin position="632"/>
        <end position="749"/>
    </location>
</feature>
<dbReference type="InterPro" id="IPR046848">
    <property type="entry name" value="E_motif"/>
</dbReference>
<comment type="caution">
    <text evidence="5">The sequence shown here is derived from an EMBL/GenBank/DDBJ whole genome shotgun (WGS) entry which is preliminary data.</text>
</comment>
<feature type="repeat" description="PPR" evidence="2">
    <location>
        <begin position="442"/>
        <end position="476"/>
    </location>
</feature>
<dbReference type="EMBL" id="JAGGNH010000008">
    <property type="protein sequence ID" value="KAJ0964655.1"/>
    <property type="molecule type" value="Genomic_DNA"/>
</dbReference>
<feature type="compositionally biased region" description="Basic and acidic residues" evidence="3">
    <location>
        <begin position="663"/>
        <end position="690"/>
    </location>
</feature>
<sequence length="799" mass="88546">MRSKEQLSNLLVSCSDAKTLTKLHSLLLRTGLLPSNCFFATKLVSSYSNLCSVDSARKVFDETPHSNTHLWNAILRAHSRAYQWHETLFLFLRMHNSPSAQHQPDCFTLPIAIKACAALSDPTLGRAIHCLAVKSAIAHLDMFVGAGLIEMYGKCGAMGDARKVFDGFPEPDVVLWTSMVSGYQQNGFAEEAVLFFSNMVVGHGVTPDPVTLISVLSAFRLLGDLRAGKACHAYVLKWNLESKLSLCNSILNFYANSGTHEVAQKLFDNMSERDVVTWSCMIACHVRNGNAGYALALYRRMVRVLEPNSVTMVNVLQACALALDLEEGRRLHELAIRKGFELDLGVSTALMDMYMKCSCYNEASDLFHQCQRRMLSLVTMVKVLSACSLLNNLHQAICLHGYLVSSGFDNKLFVSAALIDLYSKCGSLVDAVEVFNSVNDKDVAVWCSMITAYGIHGHGSDAIALFKRMINSSVKPNNVTFVSILTACSHAGLVEEGKRIFDGMKNEYGLLPDSEHCSIMVDLLARTGKLHEALKLIEGTPASGVGPHAWCALLAGCRIHQDIEMGEFVARKLLELQPEHAGYYNLLSNMYAFDGNWDNVIEIKSVLRERRLKKTPGFSSIEIAKPFERERNFNKERGGHGGRQESFRGSLRGGYGNGEAGGDSDHPPRRTYERRSGTGRGHEMKREGAGRGDWGTATDGGVEQETEGNVNIKGNVVTEKQSEQEDAAMNKENKEKDEDKEMSLDENEKQKALLAMKTESHKVDFDKEFESMQQLSIKKGNDDIFLKLVVSINEFLETS</sequence>
<dbReference type="InterPro" id="IPR011990">
    <property type="entry name" value="TPR-like_helical_dom_sf"/>
</dbReference>
<dbReference type="Pfam" id="PF04774">
    <property type="entry name" value="HABP4_PAI-RBP1"/>
    <property type="match status" value="1"/>
</dbReference>
<dbReference type="InterPro" id="IPR002885">
    <property type="entry name" value="PPR_rpt"/>
</dbReference>
<dbReference type="FunFam" id="1.25.40.10:FF:000090">
    <property type="entry name" value="Pentatricopeptide repeat-containing protein, chloroplastic"/>
    <property type="match status" value="1"/>
</dbReference>
<dbReference type="PANTHER" id="PTHR24015">
    <property type="entry name" value="OS07G0578800 PROTEIN-RELATED"/>
    <property type="match status" value="1"/>
</dbReference>
<feature type="repeat" description="PPR" evidence="2">
    <location>
        <begin position="172"/>
        <end position="207"/>
    </location>
</feature>
<dbReference type="GO" id="GO:0003729">
    <property type="term" value="F:mRNA binding"/>
    <property type="evidence" value="ECO:0007669"/>
    <property type="project" value="UniProtKB-ARBA"/>
</dbReference>
<dbReference type="Gene3D" id="1.25.40.10">
    <property type="entry name" value="Tetratricopeptide repeat domain"/>
    <property type="match status" value="4"/>
</dbReference>
<dbReference type="Proteomes" id="UP001085076">
    <property type="component" value="Miscellaneous, Linkage group lg08"/>
</dbReference>
<keyword evidence="6" id="KW-1185">Reference proteome</keyword>
<evidence type="ECO:0000256" key="2">
    <source>
        <dbReference type="PROSITE-ProRule" id="PRU00708"/>
    </source>
</evidence>
<dbReference type="SMART" id="SM01233">
    <property type="entry name" value="HABP4_PAI-RBP1"/>
    <property type="match status" value="1"/>
</dbReference>
<protein>
    <recommendedName>
        <fullName evidence="4">Hyaluronan/mRNA-binding protein domain-containing protein</fullName>
    </recommendedName>
</protein>
<dbReference type="Pfam" id="PF01535">
    <property type="entry name" value="PPR"/>
    <property type="match status" value="6"/>
</dbReference>
<reference evidence="5" key="2">
    <citation type="journal article" date="2022" name="Hortic Res">
        <title>The genome of Dioscorea zingiberensis sheds light on the biosynthesis, origin and evolution of the medicinally important diosgenin saponins.</title>
        <authorList>
            <person name="Li Y."/>
            <person name="Tan C."/>
            <person name="Li Z."/>
            <person name="Guo J."/>
            <person name="Li S."/>
            <person name="Chen X."/>
            <person name="Wang C."/>
            <person name="Dai X."/>
            <person name="Yang H."/>
            <person name="Song W."/>
            <person name="Hou L."/>
            <person name="Xu J."/>
            <person name="Tong Z."/>
            <person name="Xu A."/>
            <person name="Yuan X."/>
            <person name="Wang W."/>
            <person name="Yang Q."/>
            <person name="Chen L."/>
            <person name="Sun Z."/>
            <person name="Wang K."/>
            <person name="Pan B."/>
            <person name="Chen J."/>
            <person name="Bao Y."/>
            <person name="Liu F."/>
            <person name="Qi X."/>
            <person name="Gang D.R."/>
            <person name="Wen J."/>
            <person name="Li J."/>
        </authorList>
    </citation>
    <scope>NUCLEOTIDE SEQUENCE</scope>
    <source>
        <strain evidence="5">Dzin_1.0</strain>
    </source>
</reference>